<comment type="subcellular location">
    <subcellularLocation>
        <location evidence="1">Cell inner membrane</location>
        <topology evidence="1">Multi-pass membrane protein</topology>
    </subcellularLocation>
    <subcellularLocation>
        <location evidence="8">Cell membrane</location>
        <topology evidence="8">Multi-pass membrane protein</topology>
    </subcellularLocation>
</comment>
<dbReference type="AlphaFoldDB" id="A0A7Z0D1V8"/>
<comment type="caution">
    <text evidence="10">The sequence shown here is derived from an EMBL/GenBank/DDBJ whole genome shotgun (WGS) entry which is preliminary data.</text>
</comment>
<feature type="transmembrane region" description="Helical" evidence="8">
    <location>
        <begin position="7"/>
        <end position="30"/>
    </location>
</feature>
<feature type="transmembrane region" description="Helical" evidence="8">
    <location>
        <begin position="126"/>
        <end position="145"/>
    </location>
</feature>
<evidence type="ECO:0000256" key="1">
    <source>
        <dbReference type="ARBA" id="ARBA00004429"/>
    </source>
</evidence>
<evidence type="ECO:0000256" key="6">
    <source>
        <dbReference type="ARBA" id="ARBA00022989"/>
    </source>
</evidence>
<dbReference type="Pfam" id="PF00528">
    <property type="entry name" value="BPD_transp_1"/>
    <property type="match status" value="1"/>
</dbReference>
<dbReference type="EMBL" id="JACBZP010000001">
    <property type="protein sequence ID" value="NYI67032.1"/>
    <property type="molecule type" value="Genomic_DNA"/>
</dbReference>
<dbReference type="PANTHER" id="PTHR43357">
    <property type="entry name" value="INNER MEMBRANE ABC TRANSPORTER PERMEASE PROTEIN YDCV"/>
    <property type="match status" value="1"/>
</dbReference>
<dbReference type="InterPro" id="IPR035906">
    <property type="entry name" value="MetI-like_sf"/>
</dbReference>
<keyword evidence="5 8" id="KW-0812">Transmembrane</keyword>
<organism evidence="10 11">
    <name type="scientific">Spelaeicoccus albus</name>
    <dbReference type="NCBI Taxonomy" id="1280376"/>
    <lineage>
        <taxon>Bacteria</taxon>
        <taxon>Bacillati</taxon>
        <taxon>Actinomycetota</taxon>
        <taxon>Actinomycetes</taxon>
        <taxon>Micrococcales</taxon>
        <taxon>Brevibacteriaceae</taxon>
        <taxon>Spelaeicoccus</taxon>
    </lineage>
</organism>
<accession>A0A7Z0D1V8</accession>
<dbReference type="InterPro" id="IPR000515">
    <property type="entry name" value="MetI-like"/>
</dbReference>
<dbReference type="RefSeq" id="WP_179426742.1">
    <property type="nucleotide sequence ID" value="NZ_JACBZP010000001.1"/>
</dbReference>
<feature type="transmembrane region" description="Helical" evidence="8">
    <location>
        <begin position="96"/>
        <end position="120"/>
    </location>
</feature>
<evidence type="ECO:0000256" key="4">
    <source>
        <dbReference type="ARBA" id="ARBA00022519"/>
    </source>
</evidence>
<evidence type="ECO:0000256" key="8">
    <source>
        <dbReference type="RuleBase" id="RU363032"/>
    </source>
</evidence>
<feature type="transmembrane region" description="Helical" evidence="8">
    <location>
        <begin position="235"/>
        <end position="255"/>
    </location>
</feature>
<evidence type="ECO:0000313" key="10">
    <source>
        <dbReference type="EMBL" id="NYI67032.1"/>
    </source>
</evidence>
<proteinExistence type="inferred from homology"/>
<evidence type="ECO:0000256" key="5">
    <source>
        <dbReference type="ARBA" id="ARBA00022692"/>
    </source>
</evidence>
<dbReference type="Gene3D" id="1.10.3720.10">
    <property type="entry name" value="MetI-like"/>
    <property type="match status" value="1"/>
</dbReference>
<comment type="similarity">
    <text evidence="8">Belongs to the binding-protein-dependent transport system permease family.</text>
</comment>
<keyword evidence="7 8" id="KW-0472">Membrane</keyword>
<name>A0A7Z0D1V8_9MICO</name>
<dbReference type="Proteomes" id="UP000539111">
    <property type="component" value="Unassembled WGS sequence"/>
</dbReference>
<keyword evidence="11" id="KW-1185">Reference proteome</keyword>
<evidence type="ECO:0000256" key="7">
    <source>
        <dbReference type="ARBA" id="ARBA00023136"/>
    </source>
</evidence>
<dbReference type="CDD" id="cd06261">
    <property type="entry name" value="TM_PBP2"/>
    <property type="match status" value="1"/>
</dbReference>
<dbReference type="SUPFAM" id="SSF161098">
    <property type="entry name" value="MetI-like"/>
    <property type="match status" value="1"/>
</dbReference>
<keyword evidence="3" id="KW-1003">Cell membrane</keyword>
<reference evidence="10 11" key="1">
    <citation type="submission" date="2020-07" db="EMBL/GenBank/DDBJ databases">
        <title>Sequencing the genomes of 1000 actinobacteria strains.</title>
        <authorList>
            <person name="Klenk H.-P."/>
        </authorList>
    </citation>
    <scope>NUCLEOTIDE SEQUENCE [LARGE SCALE GENOMIC DNA]</scope>
    <source>
        <strain evidence="10 11">DSM 26341</strain>
    </source>
</reference>
<feature type="transmembrane region" description="Helical" evidence="8">
    <location>
        <begin position="61"/>
        <end position="84"/>
    </location>
</feature>
<sequence>MKRPAWTVIVGVVVYAFMLVPVAVVVWMSFFKQAYLTFPPDGYSLRWYTGLKDQPALFDGLFYSLEIAVITTIISVALGVIAALGLSRARLRGTALLENGFLLPLVIPAIVTGMAIYIYLYQLSGAIQVALVPSTWSLVVAHTMITLPWTFRLTYAGTASIGKDVERASMDLGRRPFATLWRITLPLLRPSVIGAAIFAFIFSFGDLEISLFLVSPGKTTLPVAMVQYAEFKVDPTIAAMSTIQIVLIGVLLAVANKFVKFGEAFSGGTKQ</sequence>
<keyword evidence="4" id="KW-0997">Cell inner membrane</keyword>
<evidence type="ECO:0000313" key="11">
    <source>
        <dbReference type="Proteomes" id="UP000539111"/>
    </source>
</evidence>
<feature type="transmembrane region" description="Helical" evidence="8">
    <location>
        <begin position="192"/>
        <end position="215"/>
    </location>
</feature>
<dbReference type="PANTHER" id="PTHR43357:SF4">
    <property type="entry name" value="INNER MEMBRANE ABC TRANSPORTER PERMEASE PROTEIN YDCV"/>
    <property type="match status" value="1"/>
</dbReference>
<evidence type="ECO:0000256" key="3">
    <source>
        <dbReference type="ARBA" id="ARBA00022475"/>
    </source>
</evidence>
<dbReference type="PROSITE" id="PS50928">
    <property type="entry name" value="ABC_TM1"/>
    <property type="match status" value="1"/>
</dbReference>
<evidence type="ECO:0000256" key="2">
    <source>
        <dbReference type="ARBA" id="ARBA00022448"/>
    </source>
</evidence>
<dbReference type="GO" id="GO:0005886">
    <property type="term" value="C:plasma membrane"/>
    <property type="evidence" value="ECO:0007669"/>
    <property type="project" value="UniProtKB-SubCell"/>
</dbReference>
<feature type="domain" description="ABC transmembrane type-1" evidence="9">
    <location>
        <begin position="61"/>
        <end position="255"/>
    </location>
</feature>
<keyword evidence="2 8" id="KW-0813">Transport</keyword>
<keyword evidence="6 8" id="KW-1133">Transmembrane helix</keyword>
<evidence type="ECO:0000259" key="9">
    <source>
        <dbReference type="PROSITE" id="PS50928"/>
    </source>
</evidence>
<dbReference type="GO" id="GO:0055085">
    <property type="term" value="P:transmembrane transport"/>
    <property type="evidence" value="ECO:0007669"/>
    <property type="project" value="InterPro"/>
</dbReference>
<gene>
    <name evidence="10" type="ORF">BJY26_001338</name>
</gene>
<protein>
    <submittedName>
        <fullName evidence="10">Putative spermidine/putrescine transport system permease protein</fullName>
    </submittedName>
</protein>